<dbReference type="Proteomes" id="UP000298652">
    <property type="component" value="Chromosome 3"/>
</dbReference>
<dbReference type="Gramene" id="TKW29585">
    <property type="protein sequence ID" value="TKW29585"/>
    <property type="gene ID" value="SEVIR_3G405332v2"/>
</dbReference>
<gene>
    <name evidence="2" type="ORF">SEVIR_3G405332v2</name>
</gene>
<evidence type="ECO:0000313" key="2">
    <source>
        <dbReference type="EMBL" id="TKW29585.1"/>
    </source>
</evidence>
<keyword evidence="1" id="KW-0732">Signal</keyword>
<organism evidence="2 3">
    <name type="scientific">Setaria viridis</name>
    <name type="common">Green bristlegrass</name>
    <name type="synonym">Setaria italica subsp. viridis</name>
    <dbReference type="NCBI Taxonomy" id="4556"/>
    <lineage>
        <taxon>Eukaryota</taxon>
        <taxon>Viridiplantae</taxon>
        <taxon>Streptophyta</taxon>
        <taxon>Embryophyta</taxon>
        <taxon>Tracheophyta</taxon>
        <taxon>Spermatophyta</taxon>
        <taxon>Magnoliopsida</taxon>
        <taxon>Liliopsida</taxon>
        <taxon>Poales</taxon>
        <taxon>Poaceae</taxon>
        <taxon>PACMAD clade</taxon>
        <taxon>Panicoideae</taxon>
        <taxon>Panicodae</taxon>
        <taxon>Paniceae</taxon>
        <taxon>Cenchrinae</taxon>
        <taxon>Setaria</taxon>
    </lineage>
</organism>
<accession>A0A4U6VL84</accession>
<feature type="signal peptide" evidence="1">
    <location>
        <begin position="1"/>
        <end position="16"/>
    </location>
</feature>
<evidence type="ECO:0000313" key="3">
    <source>
        <dbReference type="Proteomes" id="UP000298652"/>
    </source>
</evidence>
<dbReference type="AlphaFoldDB" id="A0A4U6VL84"/>
<name>A0A4U6VL84_SETVI</name>
<dbReference type="EMBL" id="CM016554">
    <property type="protein sequence ID" value="TKW29585.1"/>
    <property type="molecule type" value="Genomic_DNA"/>
</dbReference>
<keyword evidence="3" id="KW-1185">Reference proteome</keyword>
<proteinExistence type="predicted"/>
<feature type="chain" id="PRO_5020662077" evidence="1">
    <location>
        <begin position="17"/>
        <end position="36"/>
    </location>
</feature>
<sequence length="36" mass="4016">MVAAGWRRTSSRMMALAIRVTCQLFPGLCRFGVELS</sequence>
<reference evidence="2" key="1">
    <citation type="submission" date="2019-03" db="EMBL/GenBank/DDBJ databases">
        <title>WGS assembly of Setaria viridis.</title>
        <authorList>
            <person name="Huang P."/>
            <person name="Jenkins J."/>
            <person name="Grimwood J."/>
            <person name="Barry K."/>
            <person name="Healey A."/>
            <person name="Mamidi S."/>
            <person name="Sreedasyam A."/>
            <person name="Shu S."/>
            <person name="Feldman M."/>
            <person name="Wu J."/>
            <person name="Yu Y."/>
            <person name="Chen C."/>
            <person name="Johnson J."/>
            <person name="Rokhsar D."/>
            <person name="Baxter I."/>
            <person name="Schmutz J."/>
            <person name="Brutnell T."/>
            <person name="Kellogg E."/>
        </authorList>
    </citation>
    <scope>NUCLEOTIDE SEQUENCE [LARGE SCALE GENOMIC DNA]</scope>
</reference>
<protein>
    <submittedName>
        <fullName evidence="2">Uncharacterized protein</fullName>
    </submittedName>
</protein>
<evidence type="ECO:0000256" key="1">
    <source>
        <dbReference type="SAM" id="SignalP"/>
    </source>
</evidence>